<evidence type="ECO:0000259" key="7">
    <source>
        <dbReference type="PROSITE" id="PS50850"/>
    </source>
</evidence>
<dbReference type="SUPFAM" id="SSF103473">
    <property type="entry name" value="MFS general substrate transporter"/>
    <property type="match status" value="1"/>
</dbReference>
<evidence type="ECO:0000256" key="2">
    <source>
        <dbReference type="ARBA" id="ARBA00022448"/>
    </source>
</evidence>
<dbReference type="Pfam" id="PF07690">
    <property type="entry name" value="MFS_1"/>
    <property type="match status" value="2"/>
</dbReference>
<keyword evidence="3 6" id="KW-0812">Transmembrane</keyword>
<dbReference type="InterPro" id="IPR011701">
    <property type="entry name" value="MFS"/>
</dbReference>
<dbReference type="PROSITE" id="PS50850">
    <property type="entry name" value="MFS"/>
    <property type="match status" value="1"/>
</dbReference>
<feature type="transmembrane region" description="Helical" evidence="6">
    <location>
        <begin position="68"/>
        <end position="86"/>
    </location>
</feature>
<evidence type="ECO:0000256" key="5">
    <source>
        <dbReference type="ARBA" id="ARBA00023136"/>
    </source>
</evidence>
<evidence type="ECO:0000256" key="1">
    <source>
        <dbReference type="ARBA" id="ARBA00004651"/>
    </source>
</evidence>
<evidence type="ECO:0000313" key="8">
    <source>
        <dbReference type="EMBL" id="WUV44061.1"/>
    </source>
</evidence>
<keyword evidence="5 6" id="KW-0472">Membrane</keyword>
<feature type="transmembrane region" description="Helical" evidence="6">
    <location>
        <begin position="183"/>
        <end position="204"/>
    </location>
</feature>
<feature type="transmembrane region" description="Helical" evidence="6">
    <location>
        <begin position="154"/>
        <end position="177"/>
    </location>
</feature>
<dbReference type="EMBL" id="CP109441">
    <property type="protein sequence ID" value="WUV44061.1"/>
    <property type="molecule type" value="Genomic_DNA"/>
</dbReference>
<gene>
    <name evidence="8" type="ORF">OG563_33465</name>
</gene>
<evidence type="ECO:0000256" key="4">
    <source>
        <dbReference type="ARBA" id="ARBA00022989"/>
    </source>
</evidence>
<dbReference type="RefSeq" id="WP_329406801.1">
    <property type="nucleotide sequence ID" value="NZ_CP109441.1"/>
</dbReference>
<proteinExistence type="predicted"/>
<feature type="transmembrane region" description="Helical" evidence="6">
    <location>
        <begin position="503"/>
        <end position="523"/>
    </location>
</feature>
<protein>
    <submittedName>
        <fullName evidence="8">MFS transporter</fullName>
    </submittedName>
</protein>
<keyword evidence="2" id="KW-0813">Transport</keyword>
<sequence>MSTVTDPTPDDTEKTADSGQLAGASTARIIAVLAAIVLFTEVVPLQYFMVSVALQKMTSSFPNVGANINWTIIILGLVGASATPLLAKMADIWGKKRIFILCGLFFIVGCLIDALTHSWTWFLIGRGLQAFAIATQAISWALVRDLLPRKWVPIGLGVTATGMGFSGVLAPIVAGYLVDHYDWRMMFWVLGVFTLIMVPIVMIVVPESTRRVKDRIDPVGAVLLSVGVALTLIYLDKGQDWGWGRPTTFAWLIAGLALLVAFYVVEARISRPLVDVKLLSQPKVSLVLLMGLLGVGILAVQSYALGYMTQTPSQDQLHGIVSQGVVDKAHEMVGVNLPLSAVQLHFDPGYTYGDGFTLMQYALHIGIVAGLVGMIFGPLGGYLTTRVGGRIVAIMALAIMTGTGIGYALLPYSWTTYAILAAVFGIGFGFLYSSVPILVTEAVPPEQHAISSGMLGVTFSMGTSIGLAIVTALLNNSPVKAQINVMGNKFTQVIPQVFADRGYSLGFLVMSGFSFIALLIAVFMRHGRKPATGGIEAMTAGH</sequence>
<feature type="domain" description="Major facilitator superfamily (MFS) profile" evidence="7">
    <location>
        <begin position="30"/>
        <end position="529"/>
    </location>
</feature>
<dbReference type="InterPro" id="IPR036259">
    <property type="entry name" value="MFS_trans_sf"/>
</dbReference>
<dbReference type="PANTHER" id="PTHR42718:SF9">
    <property type="entry name" value="MAJOR FACILITATOR SUPERFAMILY MULTIDRUG TRANSPORTER MFSC"/>
    <property type="match status" value="1"/>
</dbReference>
<keyword evidence="4 6" id="KW-1133">Transmembrane helix</keyword>
<feature type="transmembrane region" description="Helical" evidence="6">
    <location>
        <begin position="358"/>
        <end position="379"/>
    </location>
</feature>
<feature type="transmembrane region" description="Helical" evidence="6">
    <location>
        <begin position="216"/>
        <end position="235"/>
    </location>
</feature>
<keyword evidence="9" id="KW-1185">Reference proteome</keyword>
<evidence type="ECO:0000256" key="3">
    <source>
        <dbReference type="ARBA" id="ARBA00022692"/>
    </source>
</evidence>
<dbReference type="Gene3D" id="1.20.1250.20">
    <property type="entry name" value="MFS general substrate transporter like domains"/>
    <property type="match status" value="2"/>
</dbReference>
<organism evidence="8 9">
    <name type="scientific">Nocardia vinacea</name>
    <dbReference type="NCBI Taxonomy" id="96468"/>
    <lineage>
        <taxon>Bacteria</taxon>
        <taxon>Bacillati</taxon>
        <taxon>Actinomycetota</taxon>
        <taxon>Actinomycetes</taxon>
        <taxon>Mycobacteriales</taxon>
        <taxon>Nocardiaceae</taxon>
        <taxon>Nocardia</taxon>
    </lineage>
</organism>
<comment type="subcellular location">
    <subcellularLocation>
        <location evidence="1">Cell membrane</location>
        <topology evidence="1">Multi-pass membrane protein</topology>
    </subcellularLocation>
</comment>
<feature type="transmembrane region" description="Helical" evidence="6">
    <location>
        <begin position="452"/>
        <end position="474"/>
    </location>
</feature>
<feature type="transmembrane region" description="Helical" evidence="6">
    <location>
        <begin position="29"/>
        <end position="48"/>
    </location>
</feature>
<feature type="transmembrane region" description="Helical" evidence="6">
    <location>
        <begin position="391"/>
        <end position="410"/>
    </location>
</feature>
<evidence type="ECO:0000256" key="6">
    <source>
        <dbReference type="SAM" id="Phobius"/>
    </source>
</evidence>
<reference evidence="8" key="1">
    <citation type="submission" date="2022-10" db="EMBL/GenBank/DDBJ databases">
        <title>The complete genomes of actinobacterial strains from the NBC collection.</title>
        <authorList>
            <person name="Joergensen T.S."/>
            <person name="Alvarez Arevalo M."/>
            <person name="Sterndorff E.B."/>
            <person name="Faurdal D."/>
            <person name="Vuksanovic O."/>
            <person name="Mourched A.-S."/>
            <person name="Charusanti P."/>
            <person name="Shaw S."/>
            <person name="Blin K."/>
            <person name="Weber T."/>
        </authorList>
    </citation>
    <scope>NUCLEOTIDE SEQUENCE</scope>
    <source>
        <strain evidence="8">NBC_01482</strain>
    </source>
</reference>
<feature type="transmembrane region" description="Helical" evidence="6">
    <location>
        <begin position="416"/>
        <end position="440"/>
    </location>
</feature>
<feature type="transmembrane region" description="Helical" evidence="6">
    <location>
        <begin position="98"/>
        <end position="115"/>
    </location>
</feature>
<feature type="transmembrane region" description="Helical" evidence="6">
    <location>
        <begin position="286"/>
        <end position="305"/>
    </location>
</feature>
<feature type="transmembrane region" description="Helical" evidence="6">
    <location>
        <begin position="121"/>
        <end position="142"/>
    </location>
</feature>
<accession>A0ABZ1YQ32</accession>
<name>A0ABZ1YQ32_9NOCA</name>
<dbReference type="InterPro" id="IPR020846">
    <property type="entry name" value="MFS_dom"/>
</dbReference>
<feature type="transmembrane region" description="Helical" evidence="6">
    <location>
        <begin position="247"/>
        <end position="265"/>
    </location>
</feature>
<dbReference type="Proteomes" id="UP001432062">
    <property type="component" value="Chromosome"/>
</dbReference>
<evidence type="ECO:0000313" key="9">
    <source>
        <dbReference type="Proteomes" id="UP001432062"/>
    </source>
</evidence>
<dbReference type="PANTHER" id="PTHR42718">
    <property type="entry name" value="MAJOR FACILITATOR SUPERFAMILY MULTIDRUG TRANSPORTER MFSC"/>
    <property type="match status" value="1"/>
</dbReference>